<dbReference type="Gene3D" id="3.40.50.1000">
    <property type="entry name" value="HAD superfamily/HAD-like"/>
    <property type="match status" value="1"/>
</dbReference>
<dbReference type="InterPro" id="IPR023214">
    <property type="entry name" value="HAD_sf"/>
</dbReference>
<dbReference type="Proteomes" id="UP000199512">
    <property type="component" value="Unassembled WGS sequence"/>
</dbReference>
<dbReference type="Gene3D" id="1.10.150.240">
    <property type="entry name" value="Putative phosphatase, domain 2"/>
    <property type="match status" value="1"/>
</dbReference>
<dbReference type="PANTHER" id="PTHR47478">
    <property type="match status" value="1"/>
</dbReference>
<dbReference type="InterPro" id="IPR036412">
    <property type="entry name" value="HAD-like_sf"/>
</dbReference>
<protein>
    <submittedName>
        <fullName evidence="1">Putative hydrolase of the HAD superfamily</fullName>
    </submittedName>
</protein>
<dbReference type="EMBL" id="FODF01000020">
    <property type="protein sequence ID" value="SEN86443.1"/>
    <property type="molecule type" value="Genomic_DNA"/>
</dbReference>
<dbReference type="GO" id="GO:0016787">
    <property type="term" value="F:hydrolase activity"/>
    <property type="evidence" value="ECO:0007669"/>
    <property type="project" value="UniProtKB-KW"/>
</dbReference>
<dbReference type="SUPFAM" id="SSF56784">
    <property type="entry name" value="HAD-like"/>
    <property type="match status" value="1"/>
</dbReference>
<dbReference type="InterPro" id="IPR052550">
    <property type="entry name" value="Pyrimidine_5'-ntase_YjjG"/>
</dbReference>
<accession>A0A1H8K0F9</accession>
<dbReference type="AlphaFoldDB" id="A0A1H8K0F9"/>
<dbReference type="InterPro" id="IPR023198">
    <property type="entry name" value="PGP-like_dom2"/>
</dbReference>
<keyword evidence="1" id="KW-0378">Hydrolase</keyword>
<dbReference type="STRING" id="215200.SAMN05216454_12010"/>
<dbReference type="Pfam" id="PF00702">
    <property type="entry name" value="Hydrolase"/>
    <property type="match status" value="1"/>
</dbReference>
<dbReference type="NCBIfam" id="TIGR01549">
    <property type="entry name" value="HAD-SF-IA-v1"/>
    <property type="match status" value="1"/>
</dbReference>
<organism evidence="1 2">
    <name type="scientific">Peptostreptococcus russellii</name>
    <dbReference type="NCBI Taxonomy" id="215200"/>
    <lineage>
        <taxon>Bacteria</taxon>
        <taxon>Bacillati</taxon>
        <taxon>Bacillota</taxon>
        <taxon>Clostridia</taxon>
        <taxon>Peptostreptococcales</taxon>
        <taxon>Peptostreptococcaceae</taxon>
        <taxon>Peptostreptococcus</taxon>
    </lineage>
</organism>
<dbReference type="SFLD" id="SFLDS00003">
    <property type="entry name" value="Haloacid_Dehalogenase"/>
    <property type="match status" value="1"/>
</dbReference>
<proteinExistence type="predicted"/>
<dbReference type="SFLD" id="SFLDG01129">
    <property type="entry name" value="C1.5:_HAD__Beta-PGM__Phosphata"/>
    <property type="match status" value="1"/>
</dbReference>
<dbReference type="OrthoDB" id="9794086at2"/>
<name>A0A1H8K0F9_9FIRM</name>
<sequence length="240" mass="28598">MFFLFDIDDTLYDLEDPFRLAFEEMFPSEVEDIHSIFLDFRKYNNMVYEKAILGEITMEEMCIYRAKNAFRDHNIIISDSEALKFQLLYLSKKKFIRLNPYVEKSLKLLSENNIEMGLVSNGPHKEQMQKYNYLGLKRFIKKKYTFISEDVGFYKPDCRILKFACNKMNISKNDKVFFIGDSIKLDIIPAKKYGLNTIWINRRNYTNESSLYKPDYIAYSFKELYTIIKKIVDSKLSSDF</sequence>
<dbReference type="PRINTS" id="PR00413">
    <property type="entry name" value="HADHALOGNASE"/>
</dbReference>
<reference evidence="1 2" key="1">
    <citation type="submission" date="2016-10" db="EMBL/GenBank/DDBJ databases">
        <authorList>
            <person name="de Groot N.N."/>
        </authorList>
    </citation>
    <scope>NUCLEOTIDE SEQUENCE [LARGE SCALE GENOMIC DNA]</scope>
    <source>
        <strain evidence="1 2">Calf135</strain>
    </source>
</reference>
<gene>
    <name evidence="1" type="ORF">SAMN05216454_12010</name>
</gene>
<evidence type="ECO:0000313" key="2">
    <source>
        <dbReference type="Proteomes" id="UP000199512"/>
    </source>
</evidence>
<evidence type="ECO:0000313" key="1">
    <source>
        <dbReference type="EMBL" id="SEN86443.1"/>
    </source>
</evidence>
<dbReference type="InterPro" id="IPR006439">
    <property type="entry name" value="HAD-SF_hydro_IA"/>
</dbReference>
<dbReference type="RefSeq" id="WP_091976038.1">
    <property type="nucleotide sequence ID" value="NZ_FODF01000020.1"/>
</dbReference>
<keyword evidence="2" id="KW-1185">Reference proteome</keyword>
<dbReference type="PANTHER" id="PTHR47478:SF1">
    <property type="entry name" value="PYRIMIDINE 5'-NUCLEOTIDASE YJJG"/>
    <property type="match status" value="1"/>
</dbReference>